<organism evidence="6 7">
    <name type="scientific">Mahella australiensis (strain DSM 15567 / CIP 107919 / 50-1 BON)</name>
    <dbReference type="NCBI Taxonomy" id="697281"/>
    <lineage>
        <taxon>Bacteria</taxon>
        <taxon>Bacillati</taxon>
        <taxon>Bacillota</taxon>
        <taxon>Clostridia</taxon>
        <taxon>Thermoanaerobacterales</taxon>
        <taxon>Thermoanaerobacterales Family IV. Incertae Sedis</taxon>
        <taxon>Mahella</taxon>
    </lineage>
</organism>
<keyword evidence="2 5" id="KW-0689">Ribosomal protein</keyword>
<dbReference type="PANTHER" id="PTHR11560">
    <property type="entry name" value="39S RIBOSOMAL PROTEIN L10, MITOCHONDRIAL"/>
    <property type="match status" value="1"/>
</dbReference>
<dbReference type="InterPro" id="IPR022973">
    <property type="entry name" value="Ribosomal_uL10_bac"/>
</dbReference>
<dbReference type="NCBIfam" id="NF000955">
    <property type="entry name" value="PRK00099.1-1"/>
    <property type="match status" value="1"/>
</dbReference>
<keyword evidence="7" id="KW-1185">Reference proteome</keyword>
<dbReference type="CDD" id="cd05797">
    <property type="entry name" value="Ribosomal_L10"/>
    <property type="match status" value="1"/>
</dbReference>
<comment type="function">
    <text evidence="5">Forms part of the ribosomal stalk, playing a central role in the interaction of the ribosome with GTP-bound translation factors.</text>
</comment>
<evidence type="ECO:0000256" key="3">
    <source>
        <dbReference type="ARBA" id="ARBA00023274"/>
    </source>
</evidence>
<evidence type="ECO:0000256" key="5">
    <source>
        <dbReference type="HAMAP-Rule" id="MF_00362"/>
    </source>
</evidence>
<dbReference type="GO" id="GO:0006412">
    <property type="term" value="P:translation"/>
    <property type="evidence" value="ECO:0007669"/>
    <property type="project" value="UniProtKB-UniRule"/>
</dbReference>
<dbReference type="EMBL" id="CP002360">
    <property type="protein sequence ID" value="AEE97338.1"/>
    <property type="molecule type" value="Genomic_DNA"/>
</dbReference>
<dbReference type="Proteomes" id="UP000008457">
    <property type="component" value="Chromosome"/>
</dbReference>
<dbReference type="InterPro" id="IPR001790">
    <property type="entry name" value="Ribosomal_uL10"/>
</dbReference>
<dbReference type="Pfam" id="PF00466">
    <property type="entry name" value="Ribosomal_L10"/>
    <property type="match status" value="1"/>
</dbReference>
<comment type="similarity">
    <text evidence="1 5">Belongs to the universal ribosomal protein uL10 family.</text>
</comment>
<keyword evidence="5" id="KW-0699">rRNA-binding</keyword>
<dbReference type="AlphaFoldDB" id="F4A2Z5"/>
<dbReference type="GO" id="GO:0070180">
    <property type="term" value="F:large ribosomal subunit rRNA binding"/>
    <property type="evidence" value="ECO:0007669"/>
    <property type="project" value="UniProtKB-UniRule"/>
</dbReference>
<dbReference type="HOGENOM" id="CLU_092227_2_1_9"/>
<evidence type="ECO:0000313" key="6">
    <source>
        <dbReference type="EMBL" id="AEE97338.1"/>
    </source>
</evidence>
<sequence>MPITKEQKQKTVDELKEKLSQANVAILVDYKGLTVEEDAGLRKLCRDAGVEYRVVKNTLLELAAKGTGYEAMVPYLKGPTAIAFGYADPVAPAKVLTNFISTSKKISLKAGILGGSRLMLPPDIEALAKLPSKEVLVARLMGQLNAPVSGLVNVLQGTIRKFVYALDAIKDSKAA</sequence>
<dbReference type="STRING" id="697281.Mahau_2166"/>
<reference evidence="7" key="1">
    <citation type="submission" date="2010-11" db="EMBL/GenBank/DDBJ databases">
        <title>The complete genome of Mahella australiensis DSM 15567.</title>
        <authorList>
            <consortium name="US DOE Joint Genome Institute (JGI-PGF)"/>
            <person name="Lucas S."/>
            <person name="Copeland A."/>
            <person name="Lapidus A."/>
            <person name="Bruce D."/>
            <person name="Goodwin L."/>
            <person name="Pitluck S."/>
            <person name="Kyrpides N."/>
            <person name="Mavromatis K."/>
            <person name="Pagani I."/>
            <person name="Ivanova N."/>
            <person name="Teshima H."/>
            <person name="Brettin T."/>
            <person name="Detter J.C."/>
            <person name="Han C."/>
            <person name="Tapia R."/>
            <person name="Land M."/>
            <person name="Hauser L."/>
            <person name="Markowitz V."/>
            <person name="Cheng J.-F."/>
            <person name="Hugenholtz P."/>
            <person name="Woyke T."/>
            <person name="Wu D."/>
            <person name="Spring S."/>
            <person name="Pukall R."/>
            <person name="Steenblock K."/>
            <person name="Schneider S."/>
            <person name="Klenk H.-P."/>
            <person name="Eisen J.A."/>
        </authorList>
    </citation>
    <scope>NUCLEOTIDE SEQUENCE [LARGE SCALE GENOMIC DNA]</scope>
    <source>
        <strain evidence="7">DSM 15567 / CIP 107919 / 50-1 BON</strain>
    </source>
</reference>
<comment type="subunit">
    <text evidence="5">Part of the ribosomal stalk of the 50S ribosomal subunit. The N-terminus interacts with L11 and the large rRNA to form the base of the stalk. The C-terminus forms an elongated spine to which L12 dimers bind in a sequential fashion forming a multimeric L10(L12)X complex.</text>
</comment>
<dbReference type="GO" id="GO:0003735">
    <property type="term" value="F:structural constituent of ribosome"/>
    <property type="evidence" value="ECO:0007669"/>
    <property type="project" value="InterPro"/>
</dbReference>
<dbReference type="Gene3D" id="6.10.250.290">
    <property type="match status" value="1"/>
</dbReference>
<dbReference type="RefSeq" id="WP_013781766.1">
    <property type="nucleotide sequence ID" value="NC_015520.1"/>
</dbReference>
<dbReference type="GO" id="GO:0015934">
    <property type="term" value="C:large ribosomal subunit"/>
    <property type="evidence" value="ECO:0007669"/>
    <property type="project" value="InterPro"/>
</dbReference>
<name>F4A2Z5_MAHA5</name>
<evidence type="ECO:0000256" key="1">
    <source>
        <dbReference type="ARBA" id="ARBA00008889"/>
    </source>
</evidence>
<dbReference type="OrthoDB" id="9808307at2"/>
<keyword evidence="5" id="KW-0694">RNA-binding</keyword>
<evidence type="ECO:0000256" key="4">
    <source>
        <dbReference type="ARBA" id="ARBA00035202"/>
    </source>
</evidence>
<dbReference type="KEGG" id="mas:Mahau_2166"/>
<gene>
    <name evidence="5" type="primary">rplJ</name>
    <name evidence="6" type="ordered locus">Mahau_2166</name>
</gene>
<dbReference type="PROSITE" id="PS01109">
    <property type="entry name" value="RIBOSOMAL_L10"/>
    <property type="match status" value="1"/>
</dbReference>
<protein>
    <recommendedName>
        <fullName evidence="4 5">Large ribosomal subunit protein uL10</fullName>
    </recommendedName>
</protein>
<dbReference type="eggNOG" id="COG0244">
    <property type="taxonomic scope" value="Bacteria"/>
</dbReference>
<evidence type="ECO:0000313" key="7">
    <source>
        <dbReference type="Proteomes" id="UP000008457"/>
    </source>
</evidence>
<keyword evidence="3 5" id="KW-0687">Ribonucleoprotein</keyword>
<proteinExistence type="inferred from homology"/>
<dbReference type="SUPFAM" id="SSF160369">
    <property type="entry name" value="Ribosomal protein L10-like"/>
    <property type="match status" value="1"/>
</dbReference>
<accession>F4A2Z5</accession>
<dbReference type="Gene3D" id="3.30.70.1730">
    <property type="match status" value="1"/>
</dbReference>
<dbReference type="InterPro" id="IPR043141">
    <property type="entry name" value="Ribosomal_uL10-like_sf"/>
</dbReference>
<dbReference type="InterPro" id="IPR002363">
    <property type="entry name" value="Ribosomal_uL10_CS_bac"/>
</dbReference>
<dbReference type="HAMAP" id="MF_00362">
    <property type="entry name" value="Ribosomal_uL10"/>
    <property type="match status" value="1"/>
</dbReference>
<dbReference type="InterPro" id="IPR047865">
    <property type="entry name" value="Ribosomal_uL10_bac_type"/>
</dbReference>
<evidence type="ECO:0000256" key="2">
    <source>
        <dbReference type="ARBA" id="ARBA00022980"/>
    </source>
</evidence>
<reference evidence="6 7" key="2">
    <citation type="journal article" date="2011" name="Stand. Genomic Sci.">
        <title>Complete genome sequence of Mahella australiensis type strain (50-1 BON).</title>
        <authorList>
            <person name="Sikorski J."/>
            <person name="Teshima H."/>
            <person name="Nolan M."/>
            <person name="Lucas S."/>
            <person name="Hammon N."/>
            <person name="Deshpande S."/>
            <person name="Cheng J.F."/>
            <person name="Pitluck S."/>
            <person name="Liolios K."/>
            <person name="Pagani I."/>
            <person name="Ivanova N."/>
            <person name="Huntemann M."/>
            <person name="Mavromatis K."/>
            <person name="Ovchinikova G."/>
            <person name="Pati A."/>
            <person name="Tapia R."/>
            <person name="Han C."/>
            <person name="Goodwin L."/>
            <person name="Chen A."/>
            <person name="Palaniappan K."/>
            <person name="Land M."/>
            <person name="Hauser L."/>
            <person name="Ngatchou-Djao O.D."/>
            <person name="Rohde M."/>
            <person name="Pukall R."/>
            <person name="Spring S."/>
            <person name="Abt B."/>
            <person name="Goker M."/>
            <person name="Detter J.C."/>
            <person name="Woyke T."/>
            <person name="Bristow J."/>
            <person name="Markowitz V."/>
            <person name="Hugenholtz P."/>
            <person name="Eisen J.A."/>
            <person name="Kyrpides N.C."/>
            <person name="Klenk H.P."/>
            <person name="Lapidus A."/>
        </authorList>
    </citation>
    <scope>NUCLEOTIDE SEQUENCE [LARGE SCALE GENOMIC DNA]</scope>
    <source>
        <strain evidence="7">DSM 15567 / CIP 107919 / 50-1 BON</strain>
    </source>
</reference>